<evidence type="ECO:0000256" key="1">
    <source>
        <dbReference type="SAM" id="MobiDB-lite"/>
    </source>
</evidence>
<reference evidence="2 3" key="1">
    <citation type="submission" date="2024-02" db="EMBL/GenBank/DDBJ databases">
        <title>High-quality chromosome-scale genome assembly of Pensacola bahiagrass (Paspalum notatum Flugge var. saurae).</title>
        <authorList>
            <person name="Vega J.M."/>
            <person name="Podio M."/>
            <person name="Orjuela J."/>
            <person name="Siena L.A."/>
            <person name="Pessino S.C."/>
            <person name="Combes M.C."/>
            <person name="Mariac C."/>
            <person name="Albertini E."/>
            <person name="Pupilli F."/>
            <person name="Ortiz J.P.A."/>
            <person name="Leblanc O."/>
        </authorList>
    </citation>
    <scope>NUCLEOTIDE SEQUENCE [LARGE SCALE GENOMIC DNA]</scope>
    <source>
        <strain evidence="2">R1</strain>
        <tissue evidence="2">Leaf</tissue>
    </source>
</reference>
<gene>
    <name evidence="2" type="ORF">U9M48_023190</name>
</gene>
<feature type="compositionally biased region" description="Low complexity" evidence="1">
    <location>
        <begin position="27"/>
        <end position="38"/>
    </location>
</feature>
<dbReference type="EMBL" id="CP144749">
    <property type="protein sequence ID" value="WVZ75102.1"/>
    <property type="molecule type" value="Genomic_DNA"/>
</dbReference>
<feature type="region of interest" description="Disordered" evidence="1">
    <location>
        <begin position="16"/>
        <end position="38"/>
    </location>
</feature>
<accession>A0AAQ3WUW0</accession>
<proteinExistence type="predicted"/>
<sequence length="112" mass="11654">MLAACSLTSAVPRAYADRDRDRDHAARQALQPAPAPGRGVACTCMPARVTGWTDPLVVQLYRIDGAAATRALLASAPTATAASARGFSSGPADAWPVGKHPAALRNKNYRLG</sequence>
<keyword evidence="3" id="KW-1185">Reference proteome</keyword>
<feature type="compositionally biased region" description="Basic and acidic residues" evidence="1">
    <location>
        <begin position="16"/>
        <end position="26"/>
    </location>
</feature>
<name>A0AAQ3WUW0_PASNO</name>
<dbReference type="Proteomes" id="UP001341281">
    <property type="component" value="Chromosome 05"/>
</dbReference>
<protein>
    <submittedName>
        <fullName evidence="2">Uncharacterized protein</fullName>
    </submittedName>
</protein>
<organism evidence="2 3">
    <name type="scientific">Paspalum notatum var. saurae</name>
    <dbReference type="NCBI Taxonomy" id="547442"/>
    <lineage>
        <taxon>Eukaryota</taxon>
        <taxon>Viridiplantae</taxon>
        <taxon>Streptophyta</taxon>
        <taxon>Embryophyta</taxon>
        <taxon>Tracheophyta</taxon>
        <taxon>Spermatophyta</taxon>
        <taxon>Magnoliopsida</taxon>
        <taxon>Liliopsida</taxon>
        <taxon>Poales</taxon>
        <taxon>Poaceae</taxon>
        <taxon>PACMAD clade</taxon>
        <taxon>Panicoideae</taxon>
        <taxon>Andropogonodae</taxon>
        <taxon>Paspaleae</taxon>
        <taxon>Paspalinae</taxon>
        <taxon>Paspalum</taxon>
    </lineage>
</organism>
<evidence type="ECO:0000313" key="3">
    <source>
        <dbReference type="Proteomes" id="UP001341281"/>
    </source>
</evidence>
<dbReference type="AlphaFoldDB" id="A0AAQ3WUW0"/>
<evidence type="ECO:0000313" key="2">
    <source>
        <dbReference type="EMBL" id="WVZ75102.1"/>
    </source>
</evidence>